<accession>A0A8H8QHT4</accession>
<dbReference type="SMART" id="SM00238">
    <property type="entry name" value="BIR"/>
    <property type="match status" value="1"/>
</dbReference>
<feature type="compositionally biased region" description="Polar residues" evidence="3">
    <location>
        <begin position="23"/>
        <end position="32"/>
    </location>
</feature>
<feature type="compositionally biased region" description="Low complexity" evidence="3">
    <location>
        <begin position="634"/>
        <end position="670"/>
    </location>
</feature>
<gene>
    <name evidence="4" type="ORF">UBRO2_00816</name>
</gene>
<feature type="compositionally biased region" description="Low complexity" evidence="3">
    <location>
        <begin position="697"/>
        <end position="711"/>
    </location>
</feature>
<sequence>MMLSEEDRLASFATASSSTSAANKRQPTKPTASSSSSSSSLLQWPHPVTGRSAKASGIPTPAILAKHGFYHAPTSAALDAVSHFLYPDVQIDNWQTGDDPLSRLELALPNNGWCRIFRSHEEATLHLESGKWIFETPELLPTSKQMIQARKETFGSNWPYDGKKGWKPTSKKLAEAGFYFTPNQEEADNAKCIYCGKALGGWEKSDDPNHEHKRRHPECAFFNHELREPVQQEAAPVEEKDEEQKPVVATKKGGKRAVSATTRKASTKISKANKSTAAAAQDQDDKEEEEDDNNNNNNNSNSNKDVEAKVEEEPVVPPSKGGRKARGVSSRKTVAKAEVEQEEAKEAEQPAAEVEEEPVKTLRTKKSATGLGNGNQAAPARASRAASRRATKAIEILSADADVDRIPRRPDKEDLEKRELTLSDPIPFPSSPNDDDDDEPAPATDPVGPPAKAKRSRSKSKKLDQATTPKEPTPEEPTPEPEPEPEVEEDDAAPMQEDKTIVEHDASEVEEEGGPEPVEEPKRRGGRAAKASTVASTCTKTWSTATRSRKASAKVAAAVPSLPVPSLPVPPSPVPPSPVPPSPVPPSPVEVEEEMGSDGASLLASEAEVESARQRSTCSVSSALPAVPSKSKTKSSSSSDLASSTSSRKLPTCSPSSSSTKRGASSTKSTPLASEADTEVELLANTGSQATIRGTRRSSPLASSSPRPRTSCPLSQLPQLPRLDLDEAQRAMTLGEWLQMKAEAAAQEMRDQGEAGLAELDKSVRLGRIEMERRLRGRA</sequence>
<organism evidence="4 5">
    <name type="scientific">Ustilago bromivora</name>
    <dbReference type="NCBI Taxonomy" id="307758"/>
    <lineage>
        <taxon>Eukaryota</taxon>
        <taxon>Fungi</taxon>
        <taxon>Dikarya</taxon>
        <taxon>Basidiomycota</taxon>
        <taxon>Ustilaginomycotina</taxon>
        <taxon>Ustilaginomycetes</taxon>
        <taxon>Ustilaginales</taxon>
        <taxon>Ustilaginaceae</taxon>
        <taxon>Ustilago</taxon>
    </lineage>
</organism>
<dbReference type="EMBL" id="ULHB01000009">
    <property type="protein sequence ID" value="SYW75661.1"/>
    <property type="molecule type" value="Genomic_DNA"/>
</dbReference>
<dbReference type="Gene3D" id="1.10.1170.10">
    <property type="entry name" value="Inhibitor Of Apoptosis Protein (2mihbC-IAP-1), Chain A"/>
    <property type="match status" value="2"/>
</dbReference>
<feature type="compositionally biased region" description="Basic and acidic residues" evidence="3">
    <location>
        <begin position="335"/>
        <end position="348"/>
    </location>
</feature>
<protein>
    <recommendedName>
        <fullName evidence="6">BIR-domain-containing protein</fullName>
    </recommendedName>
</protein>
<keyword evidence="2" id="KW-0862">Zinc</keyword>
<evidence type="ECO:0000256" key="3">
    <source>
        <dbReference type="SAM" id="MobiDB-lite"/>
    </source>
</evidence>
<dbReference type="SUPFAM" id="SSF57924">
    <property type="entry name" value="Inhibitor of apoptosis (IAP) repeat"/>
    <property type="match status" value="1"/>
</dbReference>
<dbReference type="Proteomes" id="UP000658997">
    <property type="component" value="Unassembled WGS sequence"/>
</dbReference>
<reference evidence="4" key="1">
    <citation type="submission" date="2018-08" db="EMBL/GenBank/DDBJ databases">
        <authorList>
            <person name="Guldener U."/>
        </authorList>
    </citation>
    <scope>NUCLEOTIDE SEQUENCE</scope>
    <source>
        <strain evidence="4">UB2</strain>
    </source>
</reference>
<feature type="compositionally biased region" description="Basic and acidic residues" evidence="3">
    <location>
        <begin position="496"/>
        <end position="507"/>
    </location>
</feature>
<dbReference type="AlphaFoldDB" id="A0A8H8QHT4"/>
<keyword evidence="5" id="KW-1185">Reference proteome</keyword>
<dbReference type="PROSITE" id="PS50143">
    <property type="entry name" value="BIR_REPEAT_2"/>
    <property type="match status" value="2"/>
</dbReference>
<feature type="region of interest" description="Disordered" evidence="3">
    <location>
        <begin position="1"/>
        <end position="55"/>
    </location>
</feature>
<dbReference type="Pfam" id="PF00653">
    <property type="entry name" value="BIR"/>
    <property type="match status" value="1"/>
</dbReference>
<feature type="compositionally biased region" description="Pro residues" evidence="3">
    <location>
        <begin position="562"/>
        <end position="588"/>
    </location>
</feature>
<keyword evidence="1" id="KW-0479">Metal-binding</keyword>
<feature type="compositionally biased region" description="Low complexity" evidence="3">
    <location>
        <begin position="10"/>
        <end position="22"/>
    </location>
</feature>
<evidence type="ECO:0008006" key="6">
    <source>
        <dbReference type="Google" id="ProtNLM"/>
    </source>
</evidence>
<evidence type="ECO:0000313" key="4">
    <source>
        <dbReference type="EMBL" id="SYW75661.1"/>
    </source>
</evidence>
<dbReference type="GO" id="GO:0046872">
    <property type="term" value="F:metal ion binding"/>
    <property type="evidence" value="ECO:0007669"/>
    <property type="project" value="UniProtKB-KW"/>
</dbReference>
<comment type="caution">
    <text evidence="4">The sequence shown here is derived from an EMBL/GenBank/DDBJ whole genome shotgun (WGS) entry which is preliminary data.</text>
</comment>
<evidence type="ECO:0000256" key="1">
    <source>
        <dbReference type="ARBA" id="ARBA00022723"/>
    </source>
</evidence>
<evidence type="ECO:0000313" key="5">
    <source>
        <dbReference type="Proteomes" id="UP000658997"/>
    </source>
</evidence>
<name>A0A8H8QHT4_9BASI</name>
<dbReference type="CDD" id="cd00022">
    <property type="entry name" value="BIR"/>
    <property type="match status" value="1"/>
</dbReference>
<evidence type="ECO:0000256" key="2">
    <source>
        <dbReference type="ARBA" id="ARBA00022833"/>
    </source>
</evidence>
<dbReference type="InterPro" id="IPR051190">
    <property type="entry name" value="Baculoviral_IAP"/>
</dbReference>
<feature type="compositionally biased region" description="Polar residues" evidence="3">
    <location>
        <begin position="533"/>
        <end position="544"/>
    </location>
</feature>
<dbReference type="PANTHER" id="PTHR46771:SF5">
    <property type="entry name" value="DETERIN"/>
    <property type="match status" value="1"/>
</dbReference>
<feature type="compositionally biased region" description="Acidic residues" evidence="3">
    <location>
        <begin position="477"/>
        <end position="492"/>
    </location>
</feature>
<feature type="compositionally biased region" description="Polar residues" evidence="3">
    <location>
        <begin position="259"/>
        <end position="278"/>
    </location>
</feature>
<feature type="compositionally biased region" description="Basic and acidic residues" evidence="3">
    <location>
        <begin position="402"/>
        <end position="421"/>
    </location>
</feature>
<feature type="compositionally biased region" description="Acidic residues" evidence="3">
    <location>
        <begin position="282"/>
        <end position="293"/>
    </location>
</feature>
<feature type="region of interest" description="Disordered" evidence="3">
    <location>
        <begin position="232"/>
        <end position="722"/>
    </location>
</feature>
<feature type="compositionally biased region" description="Acidic residues" evidence="3">
    <location>
        <begin position="508"/>
        <end position="518"/>
    </location>
</feature>
<dbReference type="InterPro" id="IPR001370">
    <property type="entry name" value="BIR_rpt"/>
</dbReference>
<dbReference type="PANTHER" id="PTHR46771">
    <property type="entry name" value="DETERIN"/>
    <property type="match status" value="1"/>
</dbReference>
<feature type="compositionally biased region" description="Low complexity" evidence="3">
    <location>
        <begin position="294"/>
        <end position="303"/>
    </location>
</feature>
<proteinExistence type="predicted"/>